<dbReference type="SUPFAM" id="SSF53756">
    <property type="entry name" value="UDP-Glycosyltransferase/glycogen phosphorylase"/>
    <property type="match status" value="1"/>
</dbReference>
<dbReference type="EMBL" id="BMFY01000015">
    <property type="protein sequence ID" value="GGA24331.1"/>
    <property type="molecule type" value="Genomic_DNA"/>
</dbReference>
<reference evidence="1" key="1">
    <citation type="journal article" date="2014" name="Int. J. Syst. Evol. Microbiol.">
        <title>Complete genome sequence of Corynebacterium casei LMG S-19264T (=DSM 44701T), isolated from a smear-ripened cheese.</title>
        <authorList>
            <consortium name="US DOE Joint Genome Institute (JGI-PGF)"/>
            <person name="Walter F."/>
            <person name="Albersmeier A."/>
            <person name="Kalinowski J."/>
            <person name="Ruckert C."/>
        </authorList>
    </citation>
    <scope>NUCLEOTIDE SEQUENCE</scope>
    <source>
        <strain evidence="1">CGMCC 1.12785</strain>
    </source>
</reference>
<dbReference type="Gene3D" id="3.40.50.2000">
    <property type="entry name" value="Glycogen Phosphorylase B"/>
    <property type="match status" value="1"/>
</dbReference>
<proteinExistence type="predicted"/>
<organism evidence="1 2">
    <name type="scientific">Sediminivirga luteola</name>
    <dbReference type="NCBI Taxonomy" id="1774748"/>
    <lineage>
        <taxon>Bacteria</taxon>
        <taxon>Bacillati</taxon>
        <taxon>Actinomycetota</taxon>
        <taxon>Actinomycetes</taxon>
        <taxon>Micrococcales</taxon>
        <taxon>Brevibacteriaceae</taxon>
        <taxon>Sediminivirga</taxon>
    </lineage>
</organism>
<reference evidence="1" key="2">
    <citation type="submission" date="2020-09" db="EMBL/GenBank/DDBJ databases">
        <authorList>
            <person name="Sun Q."/>
            <person name="Zhou Y."/>
        </authorList>
    </citation>
    <scope>NUCLEOTIDE SEQUENCE</scope>
    <source>
        <strain evidence="1">CGMCC 1.12785</strain>
    </source>
</reference>
<dbReference type="Proteomes" id="UP000616114">
    <property type="component" value="Unassembled WGS sequence"/>
</dbReference>
<accession>A0A8J2U0D5</accession>
<protein>
    <submittedName>
        <fullName evidence="1">Glycosyl transferase</fullName>
    </submittedName>
</protein>
<gene>
    <name evidence="1" type="ORF">GCM10011333_29170</name>
</gene>
<comment type="caution">
    <text evidence="1">The sequence shown here is derived from an EMBL/GenBank/DDBJ whole genome shotgun (WGS) entry which is preliminary data.</text>
</comment>
<sequence>MTHPGPQTAQLDAPPAGARILHVVQDTGDAQGSLSPVAELAGIAIGAQREARLAAGVAGTSRIVEAVLAQAGTPEEEVLRLEAPIGGQPSPADPRSAFTLHRAYPFTDIVHAHGLGAGVIAALGMTGLPRRLRPALVVTLGRDSGESGSSVLDRSGQALIAKHADVLLGSTAGITEAFADQVPITRRAPLLRPEDPPAPLVPRKDRSTVRRELGLGEDTWLIAAPIALQDSTALTTIVDASRLVGKGRVGRSAVLALTGTGSERSTIAREFATRRDFSLVLPEPADQPSVLAAADVVIASERMSGVDGDALLQLGRPAIGIGTRKLGALLGDELVLVPEDDTDALVKAVHLLLDDPIARGRMGHAAKRRVSASNPAETAATELLDAYAAALRNRRAGR</sequence>
<dbReference type="GO" id="GO:0016740">
    <property type="term" value="F:transferase activity"/>
    <property type="evidence" value="ECO:0007669"/>
    <property type="project" value="UniProtKB-KW"/>
</dbReference>
<keyword evidence="1" id="KW-0808">Transferase</keyword>
<dbReference type="AlphaFoldDB" id="A0A8J2U0D5"/>
<dbReference type="RefSeq" id="WP_188551639.1">
    <property type="nucleotide sequence ID" value="NZ_BMFY01000015.1"/>
</dbReference>
<evidence type="ECO:0000313" key="2">
    <source>
        <dbReference type="Proteomes" id="UP000616114"/>
    </source>
</evidence>
<evidence type="ECO:0000313" key="1">
    <source>
        <dbReference type="EMBL" id="GGA24331.1"/>
    </source>
</evidence>
<keyword evidence="2" id="KW-1185">Reference proteome</keyword>
<name>A0A8J2U0D5_9MICO</name>